<accession>A0A7Z0QLI6</accession>
<evidence type="ECO:0000313" key="2">
    <source>
        <dbReference type="EMBL" id="UGX89674.1"/>
    </source>
</evidence>
<reference evidence="1" key="2">
    <citation type="submission" date="2020-06" db="EMBL/GenBank/DDBJ databases">
        <title>Whole Genome Sequence of Bradyrhizobium sp. Strain 323S2.</title>
        <authorList>
            <person name="Bromfield E.S.P."/>
        </authorList>
    </citation>
    <scope>NUCLEOTIDE SEQUENCE [LARGE SCALE GENOMIC DNA]</scope>
    <source>
        <strain evidence="1">323S2</strain>
    </source>
</reference>
<dbReference type="Proteomes" id="UP000564836">
    <property type="component" value="Plasmid pBb323S2a"/>
</dbReference>
<protein>
    <recommendedName>
        <fullName evidence="4">ParB/Sulfiredoxin domain-containing protein</fullName>
    </recommendedName>
</protein>
<reference evidence="2 3" key="3">
    <citation type="journal article" date="2022" name="Int. J. Syst. Evol. Microbiol.">
        <title>Strains of Bradyrhizobium barranii sp. nov. associated with legumes native to Canada are symbionts of soybeans and belong to different subspecies (subsp. barranii subsp. nov. and subsp. apii subsp. nov.) and symbiovars (sv. glycinearum and sv. septentrionale).</title>
        <authorList>
            <person name="Bromfield E.S.P."/>
            <person name="Cloutier S."/>
            <person name="Wasai-Hara S."/>
            <person name="Minamisawa K."/>
        </authorList>
    </citation>
    <scope>NUCLEOTIDE SEQUENCE [LARGE SCALE GENOMIC DNA]</scope>
    <source>
        <strain evidence="2 3">323S2</strain>
        <plasmid evidence="3">pBb323S2a</plasmid>
    </source>
</reference>
<keyword evidence="2" id="KW-0614">Plasmid</keyword>
<sequence>MKLLIDKRGNTVASLDDENRIIQGHHRIYTMRKLGLQLFIKDGDRIARATFLDDDSVSPTVH</sequence>
<proteinExistence type="predicted"/>
<geneLocation type="plasmid" evidence="2 3">
    <name>pBb323S2a</name>
</geneLocation>
<evidence type="ECO:0008006" key="4">
    <source>
        <dbReference type="Google" id="ProtNLM"/>
    </source>
</evidence>
<dbReference type="EMBL" id="JACBFH010000004">
    <property type="protein sequence ID" value="NYY96773.1"/>
    <property type="molecule type" value="Genomic_DNA"/>
</dbReference>
<name>A0A7Z0QLI6_9BRAD</name>
<reference evidence="2 3" key="1">
    <citation type="journal article" date="2017" name="Syst. Appl. Microbiol.">
        <title>Soybeans inoculated with root zone soils of Canadian native legumes harbour diverse and novel Bradyrhizobium spp. that possess agricultural potential.</title>
        <authorList>
            <person name="Bromfield E.S.P."/>
            <person name="Cloutier S."/>
            <person name="Tambong J.T."/>
            <person name="Tran Thi T.V."/>
        </authorList>
    </citation>
    <scope>NUCLEOTIDE SEQUENCE [LARGE SCALE GENOMIC DNA]</scope>
    <source>
        <strain evidence="2 3">323S2</strain>
    </source>
</reference>
<dbReference type="AlphaFoldDB" id="A0A7Z0QLI6"/>
<dbReference type="EMBL" id="CP088278">
    <property type="protein sequence ID" value="UGX89674.1"/>
    <property type="molecule type" value="Genomic_DNA"/>
</dbReference>
<organism evidence="1">
    <name type="scientific">Bradyrhizobium barranii subsp. barranii</name>
    <dbReference type="NCBI Taxonomy" id="2823807"/>
    <lineage>
        <taxon>Bacteria</taxon>
        <taxon>Pseudomonadati</taxon>
        <taxon>Pseudomonadota</taxon>
        <taxon>Alphaproteobacteria</taxon>
        <taxon>Hyphomicrobiales</taxon>
        <taxon>Nitrobacteraceae</taxon>
        <taxon>Bradyrhizobium</taxon>
        <taxon>Bradyrhizobium barranii</taxon>
    </lineage>
</organism>
<dbReference type="RefSeq" id="WP_166354112.1">
    <property type="nucleotide sequence ID" value="NZ_CP049700.1"/>
</dbReference>
<evidence type="ECO:0000313" key="3">
    <source>
        <dbReference type="Proteomes" id="UP000564836"/>
    </source>
</evidence>
<evidence type="ECO:0000313" key="1">
    <source>
        <dbReference type="EMBL" id="NYY96773.1"/>
    </source>
</evidence>
<gene>
    <name evidence="2" type="ORF">G6321_00000835</name>
    <name evidence="1" type="ORF">G6321_53735</name>
</gene>